<keyword evidence="3" id="KW-1185">Reference proteome</keyword>
<dbReference type="EMBL" id="CP000852">
    <property type="protein sequence ID" value="ABW02406.1"/>
    <property type="molecule type" value="Genomic_DNA"/>
</dbReference>
<protein>
    <submittedName>
        <fullName evidence="2">Uncharacterized protein</fullName>
    </submittedName>
</protein>
<feature type="transmembrane region" description="Helical" evidence="1">
    <location>
        <begin position="32"/>
        <end position="52"/>
    </location>
</feature>
<evidence type="ECO:0000313" key="3">
    <source>
        <dbReference type="Proteomes" id="UP000001137"/>
    </source>
</evidence>
<gene>
    <name evidence="2" type="ordered locus">Cmaq_1583</name>
</gene>
<evidence type="ECO:0000256" key="1">
    <source>
        <dbReference type="SAM" id="Phobius"/>
    </source>
</evidence>
<dbReference type="HOGENOM" id="CLU_730760_0_0_2"/>
<accession>A8M9T5</accession>
<dbReference type="KEGG" id="cma:Cmaq_1583"/>
<organism evidence="2 3">
    <name type="scientific">Caldivirga maquilingensis (strain ATCC 700844 / DSM 13496 / JCM 10307 / IC-167)</name>
    <dbReference type="NCBI Taxonomy" id="397948"/>
    <lineage>
        <taxon>Archaea</taxon>
        <taxon>Thermoproteota</taxon>
        <taxon>Thermoprotei</taxon>
        <taxon>Thermoproteales</taxon>
        <taxon>Thermoproteaceae</taxon>
        <taxon>Caldivirga</taxon>
    </lineage>
</organism>
<sequence length="378" mass="42192">MSVLKGFLRITVVRNYRSLAVIEPIIRMDKPLLIVTSPLTYNVILALAILLIRYNLGLETHLTFAGSINENRVIKLTQSYESAVLIGLENNTQQAPQGGNIISMNHVAESQSMQLIDPTLIGPLSNWPRTSRILYLIYMVGLAIDEYGPGTVDLLSAMINDGLIKVKDSPLPLNLSNDPADSLSLSLWPIILDERELDLKSPEGLMESLVNVNLRRGFMGSYVDYLLMNTPYVANLNAALAYLTIESLLWNSVTRDDGLQVPLIDFKLLNSIIMGKFNEAADRVKAYINEVKSRLMTIIGGLGREKLITYDVKPGNLTLMARLCQVLSFHRFRNSIRLTLTYDSLTLVCVPNPNIEVTMSNAVSFNKTLKFMLITTKD</sequence>
<keyword evidence="1" id="KW-0472">Membrane</keyword>
<evidence type="ECO:0000313" key="2">
    <source>
        <dbReference type="EMBL" id="ABW02406.1"/>
    </source>
</evidence>
<dbReference type="AlphaFoldDB" id="A8M9T5"/>
<name>A8M9T5_CALMQ</name>
<dbReference type="STRING" id="397948.Cmaq_1583"/>
<reference evidence="2 3" key="1">
    <citation type="submission" date="2007-10" db="EMBL/GenBank/DDBJ databases">
        <title>Complete sequence of Caldivirga maquilingensis IC-167.</title>
        <authorList>
            <consortium name="US DOE Joint Genome Institute"/>
            <person name="Copeland A."/>
            <person name="Lucas S."/>
            <person name="Lapidus A."/>
            <person name="Barry K."/>
            <person name="Glavina del Rio T."/>
            <person name="Dalin E."/>
            <person name="Tice H."/>
            <person name="Pitluck S."/>
            <person name="Saunders E."/>
            <person name="Brettin T."/>
            <person name="Bruce D."/>
            <person name="Detter J.C."/>
            <person name="Han C."/>
            <person name="Schmutz J."/>
            <person name="Larimer F."/>
            <person name="Land M."/>
            <person name="Hauser L."/>
            <person name="Kyrpides N."/>
            <person name="Ivanova N."/>
            <person name="Biddle J.F."/>
            <person name="Zhang Z."/>
            <person name="Fitz-Gibbon S.T."/>
            <person name="Lowe T.M."/>
            <person name="Saltikov C."/>
            <person name="House C.H."/>
            <person name="Richardson P."/>
        </authorList>
    </citation>
    <scope>NUCLEOTIDE SEQUENCE [LARGE SCALE GENOMIC DNA]</scope>
    <source>
        <strain evidence="3">ATCC 700844 / DSM 13496 / JCM 10307 / IC-167</strain>
    </source>
</reference>
<dbReference type="Proteomes" id="UP000001137">
    <property type="component" value="Chromosome"/>
</dbReference>
<keyword evidence="1" id="KW-1133">Transmembrane helix</keyword>
<proteinExistence type="predicted"/>
<keyword evidence="1" id="KW-0812">Transmembrane</keyword>